<keyword evidence="10" id="KW-1185">Reference proteome</keyword>
<evidence type="ECO:0000256" key="6">
    <source>
        <dbReference type="ARBA" id="ARBA00023049"/>
    </source>
</evidence>
<evidence type="ECO:0000256" key="7">
    <source>
        <dbReference type="SAM" id="Phobius"/>
    </source>
</evidence>
<evidence type="ECO:0000256" key="1">
    <source>
        <dbReference type="ARBA" id="ARBA00001947"/>
    </source>
</evidence>
<keyword evidence="5" id="KW-0862">Zinc</keyword>
<dbReference type="InterPro" id="IPR016047">
    <property type="entry name" value="M23ase_b-sheet_dom"/>
</dbReference>
<evidence type="ECO:0000313" key="10">
    <source>
        <dbReference type="Proteomes" id="UP001268089"/>
    </source>
</evidence>
<evidence type="ECO:0000256" key="3">
    <source>
        <dbReference type="ARBA" id="ARBA00022723"/>
    </source>
</evidence>
<keyword evidence="7" id="KW-0812">Transmembrane</keyword>
<dbReference type="GO" id="GO:0016787">
    <property type="term" value="F:hydrolase activity"/>
    <property type="evidence" value="ECO:0007669"/>
    <property type="project" value="UniProtKB-KW"/>
</dbReference>
<evidence type="ECO:0000313" key="9">
    <source>
        <dbReference type="EMBL" id="MDR7308127.1"/>
    </source>
</evidence>
<accession>A0ABU1ZRE8</accession>
<dbReference type="Proteomes" id="UP001268089">
    <property type="component" value="Unassembled WGS sequence"/>
</dbReference>
<keyword evidence="2" id="KW-0645">Protease</keyword>
<evidence type="ECO:0000259" key="8">
    <source>
        <dbReference type="Pfam" id="PF01551"/>
    </source>
</evidence>
<comment type="cofactor">
    <cofactor evidence="1">
        <name>Zn(2+)</name>
        <dbReference type="ChEBI" id="CHEBI:29105"/>
    </cofactor>
</comment>
<comment type="caution">
    <text evidence="9">The sequence shown here is derived from an EMBL/GenBank/DDBJ whole genome shotgun (WGS) entry which is preliminary data.</text>
</comment>
<dbReference type="PANTHER" id="PTHR21666:SF288">
    <property type="entry name" value="CELL DIVISION PROTEIN YTFB"/>
    <property type="match status" value="1"/>
</dbReference>
<dbReference type="Gene3D" id="2.70.70.10">
    <property type="entry name" value="Glucose Permease (Domain IIA)"/>
    <property type="match status" value="1"/>
</dbReference>
<gene>
    <name evidence="9" type="ORF">J2X15_003436</name>
</gene>
<keyword evidence="3" id="KW-0479">Metal-binding</keyword>
<dbReference type="RefSeq" id="WP_409034299.1">
    <property type="nucleotide sequence ID" value="NZ_JAVDXO010000009.1"/>
</dbReference>
<evidence type="ECO:0000256" key="5">
    <source>
        <dbReference type="ARBA" id="ARBA00022833"/>
    </source>
</evidence>
<reference evidence="9 10" key="1">
    <citation type="submission" date="2023-07" db="EMBL/GenBank/DDBJ databases">
        <title>Sorghum-associated microbial communities from plants grown in Nebraska, USA.</title>
        <authorList>
            <person name="Schachtman D."/>
        </authorList>
    </citation>
    <scope>NUCLEOTIDE SEQUENCE [LARGE SCALE GENOMIC DNA]</scope>
    <source>
        <strain evidence="9 10">BE308</strain>
    </source>
</reference>
<dbReference type="PANTHER" id="PTHR21666">
    <property type="entry name" value="PEPTIDASE-RELATED"/>
    <property type="match status" value="1"/>
</dbReference>
<keyword evidence="6" id="KW-0482">Metalloprotease</keyword>
<feature type="transmembrane region" description="Helical" evidence="7">
    <location>
        <begin position="27"/>
        <end position="49"/>
    </location>
</feature>
<protein>
    <submittedName>
        <fullName evidence="9">Murein DD-endopeptidase MepM/ murein hydrolase activator NlpD</fullName>
    </submittedName>
</protein>
<feature type="domain" description="M23ase beta-sheet core" evidence="8">
    <location>
        <begin position="319"/>
        <end position="413"/>
    </location>
</feature>
<dbReference type="EMBL" id="JAVDXO010000009">
    <property type="protein sequence ID" value="MDR7308127.1"/>
    <property type="molecule type" value="Genomic_DNA"/>
</dbReference>
<dbReference type="InterPro" id="IPR050570">
    <property type="entry name" value="Cell_wall_metabolism_enzyme"/>
</dbReference>
<dbReference type="CDD" id="cd12797">
    <property type="entry name" value="M23_peptidase"/>
    <property type="match status" value="1"/>
</dbReference>
<sequence length="456" mass="48830">MKHGLTQAVEACFAYTRDLAQRHPQRITATLAALLVGGTGGAFAVASFAPDASDFPVRTVVEAVQALPAAPLDMALPEQALRLYRSEVTRSTDTADSLLKRLGVFDPAASAFLRANPQVQQQLLGRAGRNVTAEVNELQGLTALTARWSPLDDGTFKRLSVTKDGADFKAQLETLPLVATTRLASGVIQTSLFAATDDAHLPDSIGVQMAEIFSGDIDFHRALRKGDRFSVVYETLEGDGEPLRSGRVLSAEFVNAGKAHQAMWFRDPTAAVAGTTKGSYYTLAGESLRRAFLASPLEFSRISSGFSMRFHPILQTWKAHLGVDYAATTGTPVRTVADGVVDFAGVQNGFGNVVMVKHRNNQTTVYAHLSRINVKKGQNVSQGQNIGAVGSTGWATGPHLHFEFRVNGVHHDPLTIARQSESVPVTAALKPQFDQAAMGVRAQLAAAAQLRPSSAE</sequence>
<keyword evidence="4 9" id="KW-0378">Hydrolase</keyword>
<evidence type="ECO:0000256" key="4">
    <source>
        <dbReference type="ARBA" id="ARBA00022801"/>
    </source>
</evidence>
<dbReference type="SUPFAM" id="SSF51261">
    <property type="entry name" value="Duplicated hybrid motif"/>
    <property type="match status" value="1"/>
</dbReference>
<organism evidence="9 10">
    <name type="scientific">Rhodoferax saidenbachensis</name>
    <dbReference type="NCBI Taxonomy" id="1484693"/>
    <lineage>
        <taxon>Bacteria</taxon>
        <taxon>Pseudomonadati</taxon>
        <taxon>Pseudomonadota</taxon>
        <taxon>Betaproteobacteria</taxon>
        <taxon>Burkholderiales</taxon>
        <taxon>Comamonadaceae</taxon>
        <taxon>Rhodoferax</taxon>
    </lineage>
</organism>
<dbReference type="Gene3D" id="3.10.450.350">
    <property type="match status" value="2"/>
</dbReference>
<dbReference type="InterPro" id="IPR011055">
    <property type="entry name" value="Dup_hybrid_motif"/>
</dbReference>
<name>A0ABU1ZRE8_9BURK</name>
<proteinExistence type="predicted"/>
<keyword evidence="7" id="KW-0472">Membrane</keyword>
<keyword evidence="7" id="KW-1133">Transmembrane helix</keyword>
<dbReference type="Pfam" id="PF01551">
    <property type="entry name" value="Peptidase_M23"/>
    <property type="match status" value="1"/>
</dbReference>
<evidence type="ECO:0000256" key="2">
    <source>
        <dbReference type="ARBA" id="ARBA00022670"/>
    </source>
</evidence>